<feature type="domain" description="Release factor glutamine methyltransferase N-terminal" evidence="7">
    <location>
        <begin position="10"/>
        <end position="79"/>
    </location>
</feature>
<dbReference type="SUPFAM" id="SSF53335">
    <property type="entry name" value="S-adenosyl-L-methionine-dependent methyltransferases"/>
    <property type="match status" value="1"/>
</dbReference>
<dbReference type="InterPro" id="IPR007848">
    <property type="entry name" value="Small_mtfrase_dom"/>
</dbReference>
<evidence type="ECO:0000256" key="3">
    <source>
        <dbReference type="ARBA" id="ARBA00022691"/>
    </source>
</evidence>
<dbReference type="NCBIfam" id="TIGR00536">
    <property type="entry name" value="hemK_fam"/>
    <property type="match status" value="1"/>
</dbReference>
<dbReference type="AlphaFoldDB" id="A0A168QFP9"/>
<evidence type="ECO:0000256" key="2">
    <source>
        <dbReference type="ARBA" id="ARBA00022679"/>
    </source>
</evidence>
<comment type="function">
    <text evidence="5">Methylates the class 1 translation termination release factors RF1/PrfA and RF2/PrfB on the glutamine residue of the universally conserved GGQ motif.</text>
</comment>
<dbReference type="InterPro" id="IPR029063">
    <property type="entry name" value="SAM-dependent_MTases_sf"/>
</dbReference>
<comment type="catalytic activity">
    <reaction evidence="4 5">
        <text>L-glutaminyl-[peptide chain release factor] + S-adenosyl-L-methionine = N(5)-methyl-L-glutaminyl-[peptide chain release factor] + S-adenosyl-L-homocysteine + H(+)</text>
        <dbReference type="Rhea" id="RHEA:42896"/>
        <dbReference type="Rhea" id="RHEA-COMP:10271"/>
        <dbReference type="Rhea" id="RHEA-COMP:10272"/>
        <dbReference type="ChEBI" id="CHEBI:15378"/>
        <dbReference type="ChEBI" id="CHEBI:30011"/>
        <dbReference type="ChEBI" id="CHEBI:57856"/>
        <dbReference type="ChEBI" id="CHEBI:59789"/>
        <dbReference type="ChEBI" id="CHEBI:61891"/>
        <dbReference type="EC" id="2.1.1.297"/>
    </reaction>
</comment>
<dbReference type="PANTHER" id="PTHR18895:SF74">
    <property type="entry name" value="MTRF1L RELEASE FACTOR GLUTAMINE METHYLTRANSFERASE"/>
    <property type="match status" value="1"/>
</dbReference>
<keyword evidence="9" id="KW-1185">Reference proteome</keyword>
<feature type="binding site" evidence="5">
    <location>
        <position position="217"/>
    </location>
    <ligand>
        <name>S-adenosyl-L-methionine</name>
        <dbReference type="ChEBI" id="CHEBI:59789"/>
    </ligand>
</feature>
<dbReference type="InterPro" id="IPR004556">
    <property type="entry name" value="HemK-like"/>
</dbReference>
<dbReference type="Gene3D" id="1.10.8.10">
    <property type="entry name" value="DNA helicase RuvA subunit, C-terminal domain"/>
    <property type="match status" value="1"/>
</dbReference>
<dbReference type="InterPro" id="IPR040758">
    <property type="entry name" value="PrmC_N"/>
</dbReference>
<evidence type="ECO:0000256" key="5">
    <source>
        <dbReference type="HAMAP-Rule" id="MF_02126"/>
    </source>
</evidence>
<evidence type="ECO:0000313" key="9">
    <source>
        <dbReference type="Proteomes" id="UP000077355"/>
    </source>
</evidence>
<keyword evidence="2 5" id="KW-0808">Transferase</keyword>
<comment type="caution">
    <text evidence="8">The sequence shown here is derived from an EMBL/GenBank/DDBJ whole genome shotgun (WGS) entry which is preliminary data.</text>
</comment>
<feature type="domain" description="Methyltransferase small" evidence="6">
    <location>
        <begin position="140"/>
        <end position="220"/>
    </location>
</feature>
<evidence type="ECO:0000259" key="6">
    <source>
        <dbReference type="Pfam" id="PF05175"/>
    </source>
</evidence>
<reference evidence="8 9" key="1">
    <citation type="submission" date="2016-03" db="EMBL/GenBank/DDBJ databases">
        <title>Draft genome sequence of Paenibacillus antarcticus CECT 5836.</title>
        <authorList>
            <person name="Shin S.-K."/>
            <person name="Yi H."/>
        </authorList>
    </citation>
    <scope>NUCLEOTIDE SEQUENCE [LARGE SCALE GENOMIC DNA]</scope>
    <source>
        <strain evidence="8 9">CECT 5836</strain>
    </source>
</reference>
<dbReference type="CDD" id="cd02440">
    <property type="entry name" value="AdoMet_MTases"/>
    <property type="match status" value="1"/>
</dbReference>
<proteinExistence type="inferred from homology"/>
<dbReference type="RefSeq" id="WP_068647458.1">
    <property type="nucleotide sequence ID" value="NZ_CP043611.1"/>
</dbReference>
<dbReference type="HAMAP" id="MF_02126">
    <property type="entry name" value="RF_methyltr_PrmC"/>
    <property type="match status" value="1"/>
</dbReference>
<evidence type="ECO:0000256" key="4">
    <source>
        <dbReference type="ARBA" id="ARBA00048391"/>
    </source>
</evidence>
<dbReference type="PANTHER" id="PTHR18895">
    <property type="entry name" value="HEMK METHYLTRANSFERASE"/>
    <property type="match status" value="1"/>
</dbReference>
<feature type="binding site" evidence="5">
    <location>
        <begin position="152"/>
        <end position="156"/>
    </location>
    <ligand>
        <name>S-adenosyl-L-methionine</name>
        <dbReference type="ChEBI" id="CHEBI:59789"/>
    </ligand>
</feature>
<name>A0A168QFP9_9BACL</name>
<evidence type="ECO:0000256" key="1">
    <source>
        <dbReference type="ARBA" id="ARBA00022603"/>
    </source>
</evidence>
<dbReference type="Pfam" id="PF05175">
    <property type="entry name" value="MTS"/>
    <property type="match status" value="1"/>
</dbReference>
<protein>
    <recommendedName>
        <fullName evidence="5">Release factor glutamine methyltransferase</fullName>
        <shortName evidence="5">RF MTase</shortName>
        <ecNumber evidence="5">2.1.1.297</ecNumber>
    </recommendedName>
    <alternativeName>
        <fullName evidence="5">N5-glutamine methyltransferase PrmC</fullName>
    </alternativeName>
    <alternativeName>
        <fullName evidence="5">Protein-(glutamine-N5) MTase PrmC</fullName>
    </alternativeName>
    <alternativeName>
        <fullName evidence="5">Protein-glutamine N-methyltransferase PrmC</fullName>
    </alternativeName>
</protein>
<dbReference type="EC" id="2.1.1.297" evidence="5"/>
<evidence type="ECO:0000313" key="8">
    <source>
        <dbReference type="EMBL" id="OAB47733.1"/>
    </source>
</evidence>
<dbReference type="InterPro" id="IPR019874">
    <property type="entry name" value="RF_methyltr_PrmC"/>
</dbReference>
<dbReference type="Proteomes" id="UP000077355">
    <property type="component" value="Unassembled WGS sequence"/>
</dbReference>
<dbReference type="PROSITE" id="PS00092">
    <property type="entry name" value="N6_MTASE"/>
    <property type="match status" value="1"/>
</dbReference>
<dbReference type="EMBL" id="LVJI01000006">
    <property type="protein sequence ID" value="OAB47733.1"/>
    <property type="molecule type" value="Genomic_DNA"/>
</dbReference>
<dbReference type="Gene3D" id="3.40.50.150">
    <property type="entry name" value="Vaccinia Virus protein VP39"/>
    <property type="match status" value="1"/>
</dbReference>
<comment type="caution">
    <text evidence="5">Lacks conserved residue(s) required for the propagation of feature annotation.</text>
</comment>
<dbReference type="InterPro" id="IPR050320">
    <property type="entry name" value="N5-glutamine_MTase"/>
</dbReference>
<gene>
    <name evidence="5" type="primary">prmC</name>
    <name evidence="8" type="ORF">PBAT_05485</name>
</gene>
<dbReference type="GO" id="GO:0032259">
    <property type="term" value="P:methylation"/>
    <property type="evidence" value="ECO:0007669"/>
    <property type="project" value="UniProtKB-KW"/>
</dbReference>
<dbReference type="OrthoDB" id="9800643at2"/>
<feature type="binding site" evidence="5">
    <location>
        <begin position="217"/>
        <end position="220"/>
    </location>
    <ligand>
        <name>substrate</name>
    </ligand>
</feature>
<dbReference type="GO" id="GO:0003676">
    <property type="term" value="F:nucleic acid binding"/>
    <property type="evidence" value="ECO:0007669"/>
    <property type="project" value="InterPro"/>
</dbReference>
<dbReference type="GO" id="GO:0102559">
    <property type="term" value="F:peptide chain release factor N(5)-glutamine methyltransferase activity"/>
    <property type="evidence" value="ECO:0007669"/>
    <property type="project" value="UniProtKB-EC"/>
</dbReference>
<dbReference type="NCBIfam" id="TIGR03534">
    <property type="entry name" value="RF_mod_PrmC"/>
    <property type="match status" value="1"/>
</dbReference>
<keyword evidence="1 5" id="KW-0489">Methyltransferase</keyword>
<dbReference type="Pfam" id="PF17827">
    <property type="entry name" value="PrmC_N"/>
    <property type="match status" value="1"/>
</dbReference>
<evidence type="ECO:0000259" key="7">
    <source>
        <dbReference type="Pfam" id="PF17827"/>
    </source>
</evidence>
<keyword evidence="3 5" id="KW-0949">S-adenosyl-L-methionine</keyword>
<organism evidence="8 9">
    <name type="scientific">Paenibacillus antarcticus</name>
    <dbReference type="NCBI Taxonomy" id="253703"/>
    <lineage>
        <taxon>Bacteria</taxon>
        <taxon>Bacillati</taxon>
        <taxon>Bacillota</taxon>
        <taxon>Bacilli</taxon>
        <taxon>Bacillales</taxon>
        <taxon>Paenibacillaceae</taxon>
        <taxon>Paenibacillus</taxon>
    </lineage>
</organism>
<feature type="binding site" evidence="5">
    <location>
        <position position="175"/>
    </location>
    <ligand>
        <name>S-adenosyl-L-methionine</name>
        <dbReference type="ChEBI" id="CHEBI:59789"/>
    </ligand>
</feature>
<accession>A0A168QFP9</accession>
<sequence>MTAKQSIRGAFAEASSFLTQCGVMEPQRNAQLLLEHVLGLSSTAYYMALPELFPEEFITAWEDAVTRKAAGEPAQYIIGEQEFYGLLFTVTPSVLIPRPETELLVEAILQQAERLWPGRTVASANRDVATAAGTNELAPLVASEPLVVADIGTGSGAIAVTLASQASGLRVYASDISPEALRVAERNAARHGAAVAFREGNLLAPFAGMALDILVSNPPYIPADTIAGLQREVRDFEPRLALDGGEDGLWPYRIMIEQIDLLEAPPRIIGFELGMGQAMDVADMLRQAGHWSEIIIVPDLAGIDRHVIGVDSLFEL</sequence>
<comment type="similarity">
    <text evidence="5">Belongs to the protein N5-glutamine methyltransferase family. PrmC subfamily.</text>
</comment>
<dbReference type="InterPro" id="IPR002052">
    <property type="entry name" value="DNA_methylase_N6_adenine_CS"/>
</dbReference>